<dbReference type="PANTHER" id="PTHR43212">
    <property type="entry name" value="QUERCETIN 2,3-DIOXYGENASE"/>
    <property type="match status" value="1"/>
</dbReference>
<dbReference type="AlphaFoldDB" id="A0A1T5NXJ0"/>
<dbReference type="Gene3D" id="2.60.120.10">
    <property type="entry name" value="Jelly Rolls"/>
    <property type="match status" value="2"/>
</dbReference>
<evidence type="ECO:0000313" key="5">
    <source>
        <dbReference type="EMBL" id="SKD05097.1"/>
    </source>
</evidence>
<feature type="domain" description="Quercetin 2,3-dioxygenase C-terminal cupin" evidence="4">
    <location>
        <begin position="147"/>
        <end position="231"/>
    </location>
</feature>
<evidence type="ECO:0000259" key="3">
    <source>
        <dbReference type="Pfam" id="PF02678"/>
    </source>
</evidence>
<dbReference type="RefSeq" id="WP_079470307.1">
    <property type="nucleotide sequence ID" value="NZ_FUZZ01000002.1"/>
</dbReference>
<dbReference type="InterPro" id="IPR003829">
    <property type="entry name" value="Pirin_N_dom"/>
</dbReference>
<dbReference type="InterPro" id="IPR041602">
    <property type="entry name" value="Quercetinase_C"/>
</dbReference>
<dbReference type="Pfam" id="PF17954">
    <property type="entry name" value="Pirin_C_2"/>
    <property type="match status" value="1"/>
</dbReference>
<feature type="domain" description="Pirin N-terminal" evidence="3">
    <location>
        <begin position="14"/>
        <end position="119"/>
    </location>
</feature>
<evidence type="ECO:0000313" key="6">
    <source>
        <dbReference type="Proteomes" id="UP000190166"/>
    </source>
</evidence>
<comment type="similarity">
    <text evidence="1 2">Belongs to the pirin family.</text>
</comment>
<dbReference type="InterPro" id="IPR012093">
    <property type="entry name" value="Pirin"/>
</dbReference>
<dbReference type="Pfam" id="PF02678">
    <property type="entry name" value="Pirin"/>
    <property type="match status" value="1"/>
</dbReference>
<evidence type="ECO:0000256" key="2">
    <source>
        <dbReference type="RuleBase" id="RU003457"/>
    </source>
</evidence>
<evidence type="ECO:0000259" key="4">
    <source>
        <dbReference type="Pfam" id="PF17954"/>
    </source>
</evidence>
<keyword evidence="6" id="KW-1185">Reference proteome</keyword>
<gene>
    <name evidence="5" type="ORF">SAMN05660461_3010</name>
</gene>
<sequence>MKTQYFPAGDRGVKDIGWLKSNFFFSFSDFYHPMRSAFGTLFAFNDDYVEAGKGFGIHPHVNMEIISVLLKGKMNHKDTMGYSTEIEAPAVQIMSAGSGLRHEEYNIGTEEVNFLQIWILPKQQNISPRYQQRSFPLEKRKNKLVTIVSGEEGMQHCWINQNAKLSLGYYEQPASVTYTFNQLNKCLFIFSISGSLRVQDQVLQPRDAIGIWETGEVILQCGEKTEFLIIETPVNQK</sequence>
<dbReference type="SUPFAM" id="SSF51182">
    <property type="entry name" value="RmlC-like cupins"/>
    <property type="match status" value="1"/>
</dbReference>
<accession>A0A1T5NXJ0</accession>
<protein>
    <recommendedName>
        <fullName evidence="7">Pirin N-terminal domain-containing protein</fullName>
    </recommendedName>
</protein>
<evidence type="ECO:0000256" key="1">
    <source>
        <dbReference type="ARBA" id="ARBA00008416"/>
    </source>
</evidence>
<dbReference type="EMBL" id="FUZZ01000002">
    <property type="protein sequence ID" value="SKD05097.1"/>
    <property type="molecule type" value="Genomic_DNA"/>
</dbReference>
<organism evidence="5 6">
    <name type="scientific">Chitinophaga ginsengisegetis</name>
    <dbReference type="NCBI Taxonomy" id="393003"/>
    <lineage>
        <taxon>Bacteria</taxon>
        <taxon>Pseudomonadati</taxon>
        <taxon>Bacteroidota</taxon>
        <taxon>Chitinophagia</taxon>
        <taxon>Chitinophagales</taxon>
        <taxon>Chitinophagaceae</taxon>
        <taxon>Chitinophaga</taxon>
    </lineage>
</organism>
<dbReference type="PANTHER" id="PTHR43212:SF3">
    <property type="entry name" value="QUERCETIN 2,3-DIOXYGENASE"/>
    <property type="match status" value="1"/>
</dbReference>
<dbReference type="Proteomes" id="UP000190166">
    <property type="component" value="Unassembled WGS sequence"/>
</dbReference>
<dbReference type="STRING" id="393003.SAMN05660461_3010"/>
<name>A0A1T5NXJ0_9BACT</name>
<evidence type="ECO:0008006" key="7">
    <source>
        <dbReference type="Google" id="ProtNLM"/>
    </source>
</evidence>
<reference evidence="6" key="1">
    <citation type="submission" date="2017-02" db="EMBL/GenBank/DDBJ databases">
        <authorList>
            <person name="Varghese N."/>
            <person name="Submissions S."/>
        </authorList>
    </citation>
    <scope>NUCLEOTIDE SEQUENCE [LARGE SCALE GENOMIC DNA]</scope>
    <source>
        <strain evidence="6">DSM 18108</strain>
    </source>
</reference>
<dbReference type="InterPro" id="IPR014710">
    <property type="entry name" value="RmlC-like_jellyroll"/>
</dbReference>
<proteinExistence type="inferred from homology"/>
<dbReference type="InterPro" id="IPR011051">
    <property type="entry name" value="RmlC_Cupin_sf"/>
</dbReference>